<evidence type="ECO:0000313" key="5">
    <source>
        <dbReference type="Proteomes" id="UP000054007"/>
    </source>
</evidence>
<feature type="domain" description="Nephrocystin 3-like N-terminal" evidence="3">
    <location>
        <begin position="505"/>
        <end position="666"/>
    </location>
</feature>
<keyword evidence="5" id="KW-1185">Reference proteome</keyword>
<dbReference type="Gene3D" id="3.40.50.300">
    <property type="entry name" value="P-loop containing nucleotide triphosphate hydrolases"/>
    <property type="match status" value="1"/>
</dbReference>
<dbReference type="OrthoDB" id="3269932at2759"/>
<feature type="region of interest" description="Disordered" evidence="2">
    <location>
        <begin position="1"/>
        <end position="28"/>
    </location>
</feature>
<organism evidence="4 5">
    <name type="scientific">Cylindrobasidium torrendii FP15055 ss-10</name>
    <dbReference type="NCBI Taxonomy" id="1314674"/>
    <lineage>
        <taxon>Eukaryota</taxon>
        <taxon>Fungi</taxon>
        <taxon>Dikarya</taxon>
        <taxon>Basidiomycota</taxon>
        <taxon>Agaricomycotina</taxon>
        <taxon>Agaricomycetes</taxon>
        <taxon>Agaricomycetidae</taxon>
        <taxon>Agaricales</taxon>
        <taxon>Marasmiineae</taxon>
        <taxon>Physalacriaceae</taxon>
        <taxon>Cylindrobasidium</taxon>
    </lineage>
</organism>
<dbReference type="STRING" id="1314674.A0A0D7B3U0"/>
<proteinExistence type="predicted"/>
<name>A0A0D7B3U0_9AGAR</name>
<sequence length="728" mass="77455">MNYLKKAKQRRREKKGKGPGKAENLPEQEIVAPAMQATSVDTGHSGAVGKGMKSHFKHGGIRTGAMSALIAAGAIAGKPNVGSATNRDASMLEGTSARTTEHNEMNLTLPSAAREGDNIEEGASLPGDTVAGDSSAGVADITTTIGALALDAGTAGTHEPVLSIAAVGDDQGQGMSTVKSSWGEGRLGGGAKAGALLSGGLVSGNPSAKVDVAAASVLTPNTAKHDETALALGIAENDQGDGKSSGGEGRPGGRTKAGATLGGGVTTGNPSAKVADIPASGVPAPNADGTSHNKTVRALTVVEEDQNKVPSATKLFWKKCGARAWSGLKYTMKLGEAVSKGHPAEAAFAGIGFFITFAEDIAKTHRQLASVVEDTFRLIQDLDDELIKKPNQSEGAYNAVDALLKTLNAQKERMERIMDNKLWQQITDKDARADEVQDAMSTIKAAVVRLQYMVLLSIDRTTNDLRSSLAQLLRDVQWPCIDEASFQNSVHTTCTPETRTSAIAQIRDWVDDLRPDCPPIFWLTGPAGMGKSTIMRTVCTTLDGDDPSPLAASFFCSRQIPSRRTLANVVPTLVTMLARESRWFCAALQDAHRTDRVRSHPDRQMEDILFGPWRAAAQRERQVPLVVVVDALDELDGDGGAVFLERLMNGVTKYDLKGIKFLVASREDPGIARLCKTLGPEVVIRLQDIKGTESDIFRFLRTKGPHVSKDLLREVAAQSGNLFVRRKI</sequence>
<evidence type="ECO:0000313" key="4">
    <source>
        <dbReference type="EMBL" id="KIY64875.1"/>
    </source>
</evidence>
<dbReference type="InterPro" id="IPR056884">
    <property type="entry name" value="NPHP3-like_N"/>
</dbReference>
<dbReference type="PANTHER" id="PTHR10039">
    <property type="entry name" value="AMELOGENIN"/>
    <property type="match status" value="1"/>
</dbReference>
<evidence type="ECO:0000256" key="2">
    <source>
        <dbReference type="SAM" id="MobiDB-lite"/>
    </source>
</evidence>
<feature type="region of interest" description="Disordered" evidence="2">
    <location>
        <begin position="234"/>
        <end position="292"/>
    </location>
</feature>
<evidence type="ECO:0000259" key="3">
    <source>
        <dbReference type="Pfam" id="PF24883"/>
    </source>
</evidence>
<dbReference type="SUPFAM" id="SSF52540">
    <property type="entry name" value="P-loop containing nucleoside triphosphate hydrolases"/>
    <property type="match status" value="1"/>
</dbReference>
<dbReference type="InterPro" id="IPR027417">
    <property type="entry name" value="P-loop_NTPase"/>
</dbReference>
<feature type="compositionally biased region" description="Gly residues" evidence="2">
    <location>
        <begin position="243"/>
        <end position="252"/>
    </location>
</feature>
<dbReference type="AlphaFoldDB" id="A0A0D7B3U0"/>
<evidence type="ECO:0000256" key="1">
    <source>
        <dbReference type="ARBA" id="ARBA00022737"/>
    </source>
</evidence>
<dbReference type="EMBL" id="KN880615">
    <property type="protein sequence ID" value="KIY64875.1"/>
    <property type="molecule type" value="Genomic_DNA"/>
</dbReference>
<dbReference type="Proteomes" id="UP000054007">
    <property type="component" value="Unassembled WGS sequence"/>
</dbReference>
<protein>
    <recommendedName>
        <fullName evidence="3">Nephrocystin 3-like N-terminal domain-containing protein</fullName>
    </recommendedName>
</protein>
<gene>
    <name evidence="4" type="ORF">CYLTODRAFT_82882</name>
</gene>
<dbReference type="Pfam" id="PF24883">
    <property type="entry name" value="NPHP3_N"/>
    <property type="match status" value="1"/>
</dbReference>
<keyword evidence="1" id="KW-0677">Repeat</keyword>
<accession>A0A0D7B3U0</accession>
<feature type="compositionally biased region" description="Basic residues" evidence="2">
    <location>
        <begin position="1"/>
        <end position="18"/>
    </location>
</feature>
<reference evidence="4 5" key="1">
    <citation type="journal article" date="2015" name="Fungal Genet. Biol.">
        <title>Evolution of novel wood decay mechanisms in Agaricales revealed by the genome sequences of Fistulina hepatica and Cylindrobasidium torrendii.</title>
        <authorList>
            <person name="Floudas D."/>
            <person name="Held B.W."/>
            <person name="Riley R."/>
            <person name="Nagy L.G."/>
            <person name="Koehler G."/>
            <person name="Ransdell A.S."/>
            <person name="Younus H."/>
            <person name="Chow J."/>
            <person name="Chiniquy J."/>
            <person name="Lipzen A."/>
            <person name="Tritt A."/>
            <person name="Sun H."/>
            <person name="Haridas S."/>
            <person name="LaButti K."/>
            <person name="Ohm R.A."/>
            <person name="Kues U."/>
            <person name="Blanchette R.A."/>
            <person name="Grigoriev I.V."/>
            <person name="Minto R.E."/>
            <person name="Hibbett D.S."/>
        </authorList>
    </citation>
    <scope>NUCLEOTIDE SEQUENCE [LARGE SCALE GENOMIC DNA]</scope>
    <source>
        <strain evidence="4 5">FP15055 ss-10</strain>
    </source>
</reference>